<dbReference type="AlphaFoldDB" id="A0A0P8X5N2"/>
<reference evidence="1 2" key="1">
    <citation type="submission" date="2015-09" db="EMBL/GenBank/DDBJ databases">
        <title>Genome sequence of Oxobacter pfennigii DSM 3222.</title>
        <authorList>
            <person name="Poehlein A."/>
            <person name="Bengelsdorf F.R."/>
            <person name="Schiel-Bengelsdorf B."/>
            <person name="Duerre P."/>
            <person name="Daniel R."/>
        </authorList>
    </citation>
    <scope>NUCLEOTIDE SEQUENCE [LARGE SCALE GENOMIC DNA]</scope>
    <source>
        <strain evidence="1 2">DSM 3222</strain>
    </source>
</reference>
<dbReference type="InterPro" id="IPR027024">
    <property type="entry name" value="UCP027386_ABC_sbc_TM0202"/>
</dbReference>
<dbReference type="PANTHER" id="PTHR30024">
    <property type="entry name" value="ALIPHATIC SULFONATES-BINDING PROTEIN-RELATED"/>
    <property type="match status" value="1"/>
</dbReference>
<evidence type="ECO:0000313" key="2">
    <source>
        <dbReference type="Proteomes" id="UP000050326"/>
    </source>
</evidence>
<protein>
    <recommendedName>
        <fullName evidence="3">NMT1/THI5 like protein</fullName>
    </recommendedName>
</protein>
<accession>A0A0P8X5N2</accession>
<organism evidence="1 2">
    <name type="scientific">Oxobacter pfennigii</name>
    <dbReference type="NCBI Taxonomy" id="36849"/>
    <lineage>
        <taxon>Bacteria</taxon>
        <taxon>Bacillati</taxon>
        <taxon>Bacillota</taxon>
        <taxon>Clostridia</taxon>
        <taxon>Eubacteriales</taxon>
        <taxon>Clostridiaceae</taxon>
        <taxon>Oxobacter</taxon>
    </lineage>
</organism>
<dbReference type="Proteomes" id="UP000050326">
    <property type="component" value="Unassembled WGS sequence"/>
</dbReference>
<evidence type="ECO:0008006" key="3">
    <source>
        <dbReference type="Google" id="ProtNLM"/>
    </source>
</evidence>
<dbReference type="PROSITE" id="PS51257">
    <property type="entry name" value="PROKAR_LIPOPROTEIN"/>
    <property type="match status" value="1"/>
</dbReference>
<dbReference type="PANTHER" id="PTHR30024:SF46">
    <property type="entry name" value="ABC TRANSPORTER, SUBSTRATE-BINDING LIPOPROTEIN"/>
    <property type="match status" value="1"/>
</dbReference>
<dbReference type="RefSeq" id="WP_054873422.1">
    <property type="nucleotide sequence ID" value="NZ_LKET01000014.1"/>
</dbReference>
<dbReference type="OrthoDB" id="9814375at2"/>
<dbReference type="Gene3D" id="3.40.190.10">
    <property type="entry name" value="Periplasmic binding protein-like II"/>
    <property type="match status" value="2"/>
</dbReference>
<keyword evidence="2" id="KW-1185">Reference proteome</keyword>
<dbReference type="PIRSF" id="PIRSF027386">
    <property type="entry name" value="UCP027386_ABC_sbc_TM0202"/>
    <property type="match status" value="1"/>
</dbReference>
<proteinExistence type="predicted"/>
<sequence>MKSIFKIVYIVFCIVFTFVSLCSCNAKTGFNENAVKISVAVPQSPSSYPLMYMIKNNSMQDFAVETQLIPYSSNDELNQMAVSNQVHFMIAPITEAIKIYNKGVNVRLLGVTLWGAPYVISSDKFLNDIQDLRDKEIAVSKEGCLPDLILRHILIGNGLNPDINLKITYMNEADISNKLSAGEILYSVSDVNDSASILTYTNYYYFRKDGFDIKKRLSLEEYWYKLTGKPGKKIPIEALIAVGDTIENEEMVMEFLNKFREGTKWINSNTSEMKHIAIEYFPEYEEQEIFESLEYANLKFVSPKESKKDIEEFFNELLKTTSIDIINAKLPDDNFYYK</sequence>
<dbReference type="STRING" id="36849.OXPF_02760"/>
<dbReference type="EMBL" id="LKET01000014">
    <property type="protein sequence ID" value="KPU46166.1"/>
    <property type="molecule type" value="Genomic_DNA"/>
</dbReference>
<gene>
    <name evidence="1" type="ORF">OXPF_02760</name>
</gene>
<comment type="caution">
    <text evidence="1">The sequence shown here is derived from an EMBL/GenBank/DDBJ whole genome shotgun (WGS) entry which is preliminary data.</text>
</comment>
<dbReference type="SUPFAM" id="SSF53850">
    <property type="entry name" value="Periplasmic binding protein-like II"/>
    <property type="match status" value="1"/>
</dbReference>
<evidence type="ECO:0000313" key="1">
    <source>
        <dbReference type="EMBL" id="KPU46166.1"/>
    </source>
</evidence>
<name>A0A0P8X5N2_9CLOT</name>